<dbReference type="GO" id="GO:0006624">
    <property type="term" value="P:vacuolar protein processing"/>
    <property type="evidence" value="ECO:0007669"/>
    <property type="project" value="TreeGrafter"/>
</dbReference>
<dbReference type="Pfam" id="PF01650">
    <property type="entry name" value="Peptidase_C13"/>
    <property type="match status" value="1"/>
</dbReference>
<name>A0A0N4U0N9_DRAME</name>
<dbReference type="EMBL" id="UYYG01001150">
    <property type="protein sequence ID" value="VDN54512.1"/>
    <property type="molecule type" value="Genomic_DNA"/>
</dbReference>
<keyword evidence="7" id="KW-0788">Thiol protease</keyword>
<evidence type="ECO:0000256" key="5">
    <source>
        <dbReference type="ARBA" id="ARBA00022729"/>
    </source>
</evidence>
<evidence type="ECO:0000256" key="1">
    <source>
        <dbReference type="ARBA" id="ARBA00000810"/>
    </source>
</evidence>
<dbReference type="PANTHER" id="PTHR12000">
    <property type="entry name" value="HEMOGLOBINASE FAMILY MEMBER"/>
    <property type="match status" value="1"/>
</dbReference>
<dbReference type="EC" id="3.4.22.34" evidence="3"/>
<evidence type="ECO:0000256" key="2">
    <source>
        <dbReference type="ARBA" id="ARBA00009941"/>
    </source>
</evidence>
<dbReference type="PANTHER" id="PTHR12000:SF42">
    <property type="entry name" value="LEGUMAIN"/>
    <property type="match status" value="1"/>
</dbReference>
<feature type="active site" description="Nucleophile" evidence="8">
    <location>
        <position position="178"/>
    </location>
</feature>
<evidence type="ECO:0000256" key="6">
    <source>
        <dbReference type="ARBA" id="ARBA00022801"/>
    </source>
</evidence>
<keyword evidence="6" id="KW-0378">Hydrolase</keyword>
<reference evidence="12" key="1">
    <citation type="submission" date="2017-02" db="UniProtKB">
        <authorList>
            <consortium name="WormBaseParasite"/>
        </authorList>
    </citation>
    <scope>IDENTIFICATION</scope>
</reference>
<sequence>SFAFRILKQVTEATDNHLPIWAILVAGSNEWDNYRHQADLCRAYHLLKDHGVRPENIITMMFDDIANNTNNPYPGKIFNEPNGPDVYAGVPIDYKGKDVNPANFLAIITGNKSAVSGGNGRVLESNATENVFINFVDHGSTGLIAFPHGITAKDLNNALKEMFDNQMYRNLVFYMEACESGSMFENILQNDTNVYVVTAANASESSYAYYCDNNMDLPCLGDLFSVMWMEDTETSLYQQFKIVKKETNLSHVMHYGDQKISQEPVGEYQGWMNPHQLRKKKVRIVQFFIKRLYLNQFMNDFILTLDSSSADRLLKKNSFPIIDFDCHDTVVKAFHEYCFNFGAVSSHLQLYNCIICIIV</sequence>
<dbReference type="GO" id="GO:0004197">
    <property type="term" value="F:cysteine-type endopeptidase activity"/>
    <property type="evidence" value="ECO:0007669"/>
    <property type="project" value="UniProtKB-EC"/>
</dbReference>
<keyword evidence="4" id="KW-0645">Protease</keyword>
<keyword evidence="11" id="KW-1185">Reference proteome</keyword>
<dbReference type="InterPro" id="IPR046427">
    <property type="entry name" value="Legumain_prodom_sf"/>
</dbReference>
<comment type="similarity">
    <text evidence="2">Belongs to the peptidase C13 family.</text>
</comment>
<dbReference type="GO" id="GO:0051603">
    <property type="term" value="P:proteolysis involved in protein catabolic process"/>
    <property type="evidence" value="ECO:0007669"/>
    <property type="project" value="TreeGrafter"/>
</dbReference>
<dbReference type="GO" id="GO:0005773">
    <property type="term" value="C:vacuole"/>
    <property type="evidence" value="ECO:0007669"/>
    <property type="project" value="GOC"/>
</dbReference>
<dbReference type="OrthoDB" id="192611at2759"/>
<keyword evidence="5" id="KW-0732">Signal</keyword>
<dbReference type="InterPro" id="IPR001096">
    <property type="entry name" value="Peptidase_C13"/>
</dbReference>
<dbReference type="AlphaFoldDB" id="A0A0N4U0N9"/>
<comment type="catalytic activity">
    <reaction evidence="1">
        <text>Hydrolysis of proteins and small molecule substrates at -Asn-|-Xaa- bonds.</text>
        <dbReference type="EC" id="3.4.22.34"/>
    </reaction>
</comment>
<dbReference type="FunFam" id="3.40.50.1460:FF:000006">
    <property type="entry name" value="Legumain"/>
    <property type="match status" value="1"/>
</dbReference>
<evidence type="ECO:0000313" key="12">
    <source>
        <dbReference type="WBParaSite" id="DME_0000012501-mRNA-1"/>
    </source>
</evidence>
<organism evidence="10 12">
    <name type="scientific">Dracunculus medinensis</name>
    <name type="common">Guinea worm</name>
    <dbReference type="NCBI Taxonomy" id="318479"/>
    <lineage>
        <taxon>Eukaryota</taxon>
        <taxon>Metazoa</taxon>
        <taxon>Ecdysozoa</taxon>
        <taxon>Nematoda</taxon>
        <taxon>Chromadorea</taxon>
        <taxon>Rhabditida</taxon>
        <taxon>Spirurina</taxon>
        <taxon>Dracunculoidea</taxon>
        <taxon>Dracunculidae</taxon>
        <taxon>Dracunculus</taxon>
    </lineage>
</organism>
<feature type="active site" evidence="8">
    <location>
        <position position="138"/>
    </location>
</feature>
<gene>
    <name evidence="9" type="ORF">DME_LOCUS4485</name>
</gene>
<dbReference type="STRING" id="318479.A0A0N4U0N9"/>
<accession>A0A0N4U0N9</accession>
<evidence type="ECO:0000313" key="9">
    <source>
        <dbReference type="EMBL" id="VDN54512.1"/>
    </source>
</evidence>
<reference evidence="9 11" key="2">
    <citation type="submission" date="2018-11" db="EMBL/GenBank/DDBJ databases">
        <authorList>
            <consortium name="Pathogen Informatics"/>
        </authorList>
    </citation>
    <scope>NUCLEOTIDE SEQUENCE [LARGE SCALE GENOMIC DNA]</scope>
</reference>
<evidence type="ECO:0000256" key="7">
    <source>
        <dbReference type="ARBA" id="ARBA00022807"/>
    </source>
</evidence>
<dbReference type="Gene3D" id="3.40.50.1460">
    <property type="match status" value="1"/>
</dbReference>
<dbReference type="Proteomes" id="UP000038040">
    <property type="component" value="Unplaced"/>
</dbReference>
<evidence type="ECO:0000256" key="4">
    <source>
        <dbReference type="ARBA" id="ARBA00022670"/>
    </source>
</evidence>
<dbReference type="Gene3D" id="1.10.132.130">
    <property type="match status" value="1"/>
</dbReference>
<dbReference type="PIRSF" id="PIRSF019663">
    <property type="entry name" value="Legumain"/>
    <property type="match status" value="1"/>
</dbReference>
<evidence type="ECO:0000256" key="8">
    <source>
        <dbReference type="PIRSR" id="PIRSR019663-1"/>
    </source>
</evidence>
<dbReference type="WBParaSite" id="DME_0000012501-mRNA-1">
    <property type="protein sequence ID" value="DME_0000012501-mRNA-1"/>
    <property type="gene ID" value="DME_0000012501"/>
</dbReference>
<evidence type="ECO:0000313" key="10">
    <source>
        <dbReference type="Proteomes" id="UP000038040"/>
    </source>
</evidence>
<evidence type="ECO:0000256" key="3">
    <source>
        <dbReference type="ARBA" id="ARBA00012628"/>
    </source>
</evidence>
<evidence type="ECO:0000313" key="11">
    <source>
        <dbReference type="Proteomes" id="UP000274756"/>
    </source>
</evidence>
<protein>
    <recommendedName>
        <fullName evidence="3">legumain</fullName>
        <ecNumber evidence="3">3.4.22.34</ecNumber>
    </recommendedName>
</protein>
<dbReference type="PRINTS" id="PR00776">
    <property type="entry name" value="HEMOGLOBNASE"/>
</dbReference>
<dbReference type="Proteomes" id="UP000274756">
    <property type="component" value="Unassembled WGS sequence"/>
</dbReference>
<proteinExistence type="inferred from homology"/>